<reference evidence="3" key="2">
    <citation type="journal article" date="2024" name="Plant">
        <title>Genomic evolution and insights into agronomic trait innovations of Sesamum species.</title>
        <authorList>
            <person name="Miao H."/>
            <person name="Wang L."/>
            <person name="Qu L."/>
            <person name="Liu H."/>
            <person name="Sun Y."/>
            <person name="Le M."/>
            <person name="Wang Q."/>
            <person name="Wei S."/>
            <person name="Zheng Y."/>
            <person name="Lin W."/>
            <person name="Duan Y."/>
            <person name="Cao H."/>
            <person name="Xiong S."/>
            <person name="Wang X."/>
            <person name="Wei L."/>
            <person name="Li C."/>
            <person name="Ma Q."/>
            <person name="Ju M."/>
            <person name="Zhao R."/>
            <person name="Li G."/>
            <person name="Mu C."/>
            <person name="Tian Q."/>
            <person name="Mei H."/>
            <person name="Zhang T."/>
            <person name="Gao T."/>
            <person name="Zhang H."/>
        </authorList>
    </citation>
    <scope>NUCLEOTIDE SEQUENCE</scope>
    <source>
        <strain evidence="3">K16</strain>
    </source>
</reference>
<gene>
    <name evidence="3" type="ORF">Sango_2921800</name>
</gene>
<evidence type="ECO:0000259" key="2">
    <source>
        <dbReference type="Pfam" id="PF22936"/>
    </source>
</evidence>
<dbReference type="InterPro" id="IPR025724">
    <property type="entry name" value="GAG-pre-integrase_dom"/>
</dbReference>
<accession>A0AAE1T5F2</accession>
<protein>
    <submittedName>
        <fullName evidence="3">Retrovirus-related Pol polyprotein from transposon RE2</fullName>
    </submittedName>
</protein>
<evidence type="ECO:0000259" key="1">
    <source>
        <dbReference type="Pfam" id="PF13976"/>
    </source>
</evidence>
<evidence type="ECO:0000313" key="3">
    <source>
        <dbReference type="EMBL" id="KAK4381918.1"/>
    </source>
</evidence>
<reference evidence="3" key="1">
    <citation type="submission" date="2020-06" db="EMBL/GenBank/DDBJ databases">
        <authorList>
            <person name="Li T."/>
            <person name="Hu X."/>
            <person name="Zhang T."/>
            <person name="Song X."/>
            <person name="Zhang H."/>
            <person name="Dai N."/>
            <person name="Sheng W."/>
            <person name="Hou X."/>
            <person name="Wei L."/>
        </authorList>
    </citation>
    <scope>NUCLEOTIDE SEQUENCE</scope>
    <source>
        <strain evidence="3">K16</strain>
        <tissue evidence="3">Leaf</tissue>
    </source>
</reference>
<name>A0AAE1T5F2_9LAMI</name>
<proteinExistence type="predicted"/>
<evidence type="ECO:0000313" key="4">
    <source>
        <dbReference type="Proteomes" id="UP001289374"/>
    </source>
</evidence>
<dbReference type="AlphaFoldDB" id="A0AAE1T5F2"/>
<feature type="domain" description="Retrovirus-related Pol polyprotein from transposon TNT 1-94-like beta-barrel" evidence="2">
    <location>
        <begin position="181"/>
        <end position="242"/>
    </location>
</feature>
<organism evidence="3 4">
    <name type="scientific">Sesamum angolense</name>
    <dbReference type="NCBI Taxonomy" id="2727404"/>
    <lineage>
        <taxon>Eukaryota</taxon>
        <taxon>Viridiplantae</taxon>
        <taxon>Streptophyta</taxon>
        <taxon>Embryophyta</taxon>
        <taxon>Tracheophyta</taxon>
        <taxon>Spermatophyta</taxon>
        <taxon>Magnoliopsida</taxon>
        <taxon>eudicotyledons</taxon>
        <taxon>Gunneridae</taxon>
        <taxon>Pentapetalae</taxon>
        <taxon>asterids</taxon>
        <taxon>lamiids</taxon>
        <taxon>Lamiales</taxon>
        <taxon>Pedaliaceae</taxon>
        <taxon>Sesamum</taxon>
    </lineage>
</organism>
<sequence length="367" mass="39808">MSVYGSPLITKEHLDGQFFTNYFASLKGVADEILLYHPLNCDAKTRQAQWEEFLLAKFLSGLDSILCATQDSLLSNDSVPTLSNALSRVLRVSSGSTLVPPPIETSALAIRGCGSSRGRSSREDEAVTHPEWANALSSEPNVSVSESDQVSLSREAYERLIHQPVANSTSSTATPSHGKPWLLDSGATTHITGNKSCFTSLSMSTLSLICLVDGTRSPVSSSGIVHPSKDLILDNILFAPHFPDLQTKKTIGDGHERDGLYYLDTTTTPVSAHTISATISPFQWHCCLGHPSLAKLEQLLPLESAVSKLECEFYELGKHHRVSYPSRVNNCSSSPFDLVHSNVWGPSRIEFVGGLDILLALLMITLG</sequence>
<keyword evidence="4" id="KW-1185">Reference proteome</keyword>
<dbReference type="EMBL" id="JACGWL010000786">
    <property type="protein sequence ID" value="KAK4381918.1"/>
    <property type="molecule type" value="Genomic_DNA"/>
</dbReference>
<dbReference type="Pfam" id="PF22936">
    <property type="entry name" value="Pol_BBD"/>
    <property type="match status" value="1"/>
</dbReference>
<comment type="caution">
    <text evidence="3">The sequence shown here is derived from an EMBL/GenBank/DDBJ whole genome shotgun (WGS) entry which is preliminary data.</text>
</comment>
<dbReference type="Pfam" id="PF13976">
    <property type="entry name" value="gag_pre-integrs"/>
    <property type="match status" value="1"/>
</dbReference>
<dbReference type="Proteomes" id="UP001289374">
    <property type="component" value="Unassembled WGS sequence"/>
</dbReference>
<dbReference type="InterPro" id="IPR054722">
    <property type="entry name" value="PolX-like_BBD"/>
</dbReference>
<feature type="domain" description="GAG-pre-integrase" evidence="1">
    <location>
        <begin position="259"/>
        <end position="319"/>
    </location>
</feature>